<dbReference type="AlphaFoldDB" id="A0AAV9C155"/>
<dbReference type="InterPro" id="IPR036397">
    <property type="entry name" value="RNaseH_sf"/>
</dbReference>
<comment type="caution">
    <text evidence="3">The sequence shown here is derived from an EMBL/GenBank/DDBJ whole genome shotgun (WGS) entry which is preliminary data.</text>
</comment>
<evidence type="ECO:0000313" key="4">
    <source>
        <dbReference type="Proteomes" id="UP001180020"/>
    </source>
</evidence>
<sequence length="464" mass="51844">MVKHTDSFYHALPHGLSDYSALQVTICPAFPSGPRPFKYISAWETHPRLEKLIKQAWDRNFIGSPMYVLVKKLKYLKSVLKEWNRDTYGNIDDLLLTCQKRLERAQEASLHDLLNDDFIYDLNDDSCHDWAMIKSHLSQGNSRASKPLGIFTDPLPGHNQASTSGAHMVNMVRRGRQPSPQPSSSEDVTHDSLSEESEEEEQNEPFQLNLDNHDLAILYGEEEDAVLALPTVINIESDESGLENQGGDEEEEPFEEILEGASEGPEGGECEHAPGRGRLNLTSRPVRAASLWLLEGDKNSKFFYSSLKARVASNTIRKERSDPIPVLQPSGRLSIDDCQSLCAPIREQEIKDVLFSAMPLSSPDLMVFLQDGSLGDDRYAFGAVVRDAQGDCLTAIAARTRAASINILELQGILVGLRLCRGFHTKVWSETDSSMAIAWALGREYKYFSLKKKMASLKSESQNE</sequence>
<proteinExistence type="predicted"/>
<reference evidence="3" key="2">
    <citation type="submission" date="2023-06" db="EMBL/GenBank/DDBJ databases">
        <authorList>
            <person name="Ma L."/>
            <person name="Liu K.-W."/>
            <person name="Li Z."/>
            <person name="Hsiao Y.-Y."/>
            <person name="Qi Y."/>
            <person name="Fu T."/>
            <person name="Tang G."/>
            <person name="Zhang D."/>
            <person name="Sun W.-H."/>
            <person name="Liu D.-K."/>
            <person name="Li Y."/>
            <person name="Chen G.-Z."/>
            <person name="Liu X.-D."/>
            <person name="Liao X.-Y."/>
            <person name="Jiang Y.-T."/>
            <person name="Yu X."/>
            <person name="Hao Y."/>
            <person name="Huang J."/>
            <person name="Zhao X.-W."/>
            <person name="Ke S."/>
            <person name="Chen Y.-Y."/>
            <person name="Wu W.-L."/>
            <person name="Hsu J.-L."/>
            <person name="Lin Y.-F."/>
            <person name="Huang M.-D."/>
            <person name="Li C.-Y."/>
            <person name="Huang L."/>
            <person name="Wang Z.-W."/>
            <person name="Zhao X."/>
            <person name="Zhong W.-Y."/>
            <person name="Peng D.-H."/>
            <person name="Ahmad S."/>
            <person name="Lan S."/>
            <person name="Zhang J.-S."/>
            <person name="Tsai W.-C."/>
            <person name="Van De Peer Y."/>
            <person name="Liu Z.-J."/>
        </authorList>
    </citation>
    <scope>NUCLEOTIDE SEQUENCE</scope>
    <source>
        <strain evidence="3">CP</strain>
        <tissue evidence="3">Leaves</tissue>
    </source>
</reference>
<dbReference type="GO" id="GO:0003676">
    <property type="term" value="F:nucleic acid binding"/>
    <property type="evidence" value="ECO:0007669"/>
    <property type="project" value="InterPro"/>
</dbReference>
<dbReference type="EMBL" id="JAUJYO010000022">
    <property type="protein sequence ID" value="KAK1282399.1"/>
    <property type="molecule type" value="Genomic_DNA"/>
</dbReference>
<feature type="compositionally biased region" description="Acidic residues" evidence="1">
    <location>
        <begin position="194"/>
        <end position="203"/>
    </location>
</feature>
<reference evidence="3" key="1">
    <citation type="journal article" date="2023" name="Nat. Commun.">
        <title>Diploid and tetraploid genomes of Acorus and the evolution of monocots.</title>
        <authorList>
            <person name="Ma L."/>
            <person name="Liu K.W."/>
            <person name="Li Z."/>
            <person name="Hsiao Y.Y."/>
            <person name="Qi Y."/>
            <person name="Fu T."/>
            <person name="Tang G.D."/>
            <person name="Zhang D."/>
            <person name="Sun W.H."/>
            <person name="Liu D.K."/>
            <person name="Li Y."/>
            <person name="Chen G.Z."/>
            <person name="Liu X.D."/>
            <person name="Liao X.Y."/>
            <person name="Jiang Y.T."/>
            <person name="Yu X."/>
            <person name="Hao Y."/>
            <person name="Huang J."/>
            <person name="Zhao X.W."/>
            <person name="Ke S."/>
            <person name="Chen Y.Y."/>
            <person name="Wu W.L."/>
            <person name="Hsu J.L."/>
            <person name="Lin Y.F."/>
            <person name="Huang M.D."/>
            <person name="Li C.Y."/>
            <person name="Huang L."/>
            <person name="Wang Z.W."/>
            <person name="Zhao X."/>
            <person name="Zhong W.Y."/>
            <person name="Peng D.H."/>
            <person name="Ahmad S."/>
            <person name="Lan S."/>
            <person name="Zhang J.S."/>
            <person name="Tsai W.C."/>
            <person name="Van de Peer Y."/>
            <person name="Liu Z.J."/>
        </authorList>
    </citation>
    <scope>NUCLEOTIDE SEQUENCE</scope>
    <source>
        <strain evidence="3">CP</strain>
    </source>
</reference>
<dbReference type="Pfam" id="PF13456">
    <property type="entry name" value="RVT_3"/>
    <property type="match status" value="1"/>
</dbReference>
<evidence type="ECO:0000256" key="1">
    <source>
        <dbReference type="SAM" id="MobiDB-lite"/>
    </source>
</evidence>
<protein>
    <recommendedName>
        <fullName evidence="2">RNase H type-1 domain-containing protein</fullName>
    </recommendedName>
</protein>
<dbReference type="InterPro" id="IPR012337">
    <property type="entry name" value="RNaseH-like_sf"/>
</dbReference>
<dbReference type="InterPro" id="IPR002156">
    <property type="entry name" value="RNaseH_domain"/>
</dbReference>
<gene>
    <name evidence="3" type="ORF">QJS10_CPB22g00244</name>
</gene>
<dbReference type="Gene3D" id="3.30.420.10">
    <property type="entry name" value="Ribonuclease H-like superfamily/Ribonuclease H"/>
    <property type="match status" value="1"/>
</dbReference>
<evidence type="ECO:0000259" key="2">
    <source>
        <dbReference type="Pfam" id="PF13456"/>
    </source>
</evidence>
<keyword evidence="4" id="KW-1185">Reference proteome</keyword>
<accession>A0AAV9C155</accession>
<dbReference type="Proteomes" id="UP001180020">
    <property type="component" value="Unassembled WGS sequence"/>
</dbReference>
<evidence type="ECO:0000313" key="3">
    <source>
        <dbReference type="EMBL" id="KAK1282399.1"/>
    </source>
</evidence>
<name>A0AAV9C155_ACOCL</name>
<dbReference type="SUPFAM" id="SSF53098">
    <property type="entry name" value="Ribonuclease H-like"/>
    <property type="match status" value="1"/>
</dbReference>
<feature type="domain" description="RNase H type-1" evidence="2">
    <location>
        <begin position="380"/>
        <end position="446"/>
    </location>
</feature>
<organism evidence="3 4">
    <name type="scientific">Acorus calamus</name>
    <name type="common">Sweet flag</name>
    <dbReference type="NCBI Taxonomy" id="4465"/>
    <lineage>
        <taxon>Eukaryota</taxon>
        <taxon>Viridiplantae</taxon>
        <taxon>Streptophyta</taxon>
        <taxon>Embryophyta</taxon>
        <taxon>Tracheophyta</taxon>
        <taxon>Spermatophyta</taxon>
        <taxon>Magnoliopsida</taxon>
        <taxon>Liliopsida</taxon>
        <taxon>Acoraceae</taxon>
        <taxon>Acorus</taxon>
    </lineage>
</organism>
<feature type="region of interest" description="Disordered" evidence="1">
    <location>
        <begin position="174"/>
        <end position="209"/>
    </location>
</feature>
<dbReference type="GO" id="GO:0004523">
    <property type="term" value="F:RNA-DNA hybrid ribonuclease activity"/>
    <property type="evidence" value="ECO:0007669"/>
    <property type="project" value="InterPro"/>
</dbReference>